<dbReference type="PANTHER" id="PTHR36449">
    <property type="entry name" value="ACETYLTRANSFERASE-RELATED"/>
    <property type="match status" value="1"/>
</dbReference>
<sequence length="198" mass="22872">MSFLEDKCSLFPVVTPKEIEGFTCGDHDLDEFFTNDCFAYSKELLGKTYCFKMDENPKVVVCAFTLANAGVRVSDLPNARKKKIETNIPHVKALKDYPAVLVARLGVSKDFHSLHIGSDVLSYIKLWFLEPYNKTGCRFMVVDAYNEPATIAFYEKNDFKTVFSTEQQEKDYRHLESDVSLNTRLMYYDLMRTAEEYM</sequence>
<accession>A0A6G8F1J1</accession>
<evidence type="ECO:0000256" key="1">
    <source>
        <dbReference type="ARBA" id="ARBA00022649"/>
    </source>
</evidence>
<evidence type="ECO:0000256" key="3">
    <source>
        <dbReference type="ARBA" id="ARBA00023315"/>
    </source>
</evidence>
<keyword evidence="1" id="KW-1277">Toxin-antitoxin system</keyword>
<dbReference type="PANTHER" id="PTHR36449:SF1">
    <property type="entry name" value="ACETYLTRANSFERASE"/>
    <property type="match status" value="1"/>
</dbReference>
<evidence type="ECO:0000256" key="2">
    <source>
        <dbReference type="ARBA" id="ARBA00022679"/>
    </source>
</evidence>
<dbReference type="AlphaFoldDB" id="A0A6G8F1J1"/>
<dbReference type="Gene3D" id="3.40.630.30">
    <property type="match status" value="1"/>
</dbReference>
<organism evidence="4">
    <name type="scientific">uncultured Prevotella sp</name>
    <dbReference type="NCBI Taxonomy" id="159272"/>
    <lineage>
        <taxon>Bacteria</taxon>
        <taxon>Pseudomonadati</taxon>
        <taxon>Bacteroidota</taxon>
        <taxon>Bacteroidia</taxon>
        <taxon>Bacteroidales</taxon>
        <taxon>Prevotellaceae</taxon>
        <taxon>Prevotella</taxon>
        <taxon>environmental samples</taxon>
    </lineage>
</organism>
<evidence type="ECO:0000313" key="4">
    <source>
        <dbReference type="EMBL" id="QIM10149.1"/>
    </source>
</evidence>
<reference evidence="4" key="1">
    <citation type="journal article" date="2020" name="J. ISSAAS">
        <title>Lactobacilli and other gastrointestinal microbiota of Peromyscus leucopus, reservoir host for agents of Lyme disease and other zoonoses in North America.</title>
        <authorList>
            <person name="Milovic A."/>
            <person name="Bassam K."/>
            <person name="Shao H."/>
            <person name="Chatzistamou I."/>
            <person name="Tufts D.M."/>
            <person name="Diuk-Wasser M."/>
            <person name="Barbour A.G."/>
        </authorList>
    </citation>
    <scope>NUCLEOTIDE SEQUENCE</scope>
    <source>
        <strain evidence="4">LL70</strain>
    </source>
</reference>
<keyword evidence="3" id="KW-0012">Acyltransferase</keyword>
<dbReference type="SUPFAM" id="SSF55729">
    <property type="entry name" value="Acyl-CoA N-acyltransferases (Nat)"/>
    <property type="match status" value="1"/>
</dbReference>
<protein>
    <submittedName>
        <fullName evidence="4">N-acetyltransferase</fullName>
    </submittedName>
</protein>
<dbReference type="EMBL" id="MN990733">
    <property type="protein sequence ID" value="QIM10149.1"/>
    <property type="molecule type" value="Genomic_DNA"/>
</dbReference>
<dbReference type="GO" id="GO:0016746">
    <property type="term" value="F:acyltransferase activity"/>
    <property type="evidence" value="ECO:0007669"/>
    <property type="project" value="UniProtKB-KW"/>
</dbReference>
<proteinExistence type="predicted"/>
<keyword evidence="2 4" id="KW-0808">Transferase</keyword>
<name>A0A6G8F1J1_9BACT</name>
<dbReference type="InterPro" id="IPR016181">
    <property type="entry name" value="Acyl_CoA_acyltransferase"/>
</dbReference>
<gene>
    <name evidence="4" type="ORF">Prevot485_2480</name>
</gene>